<dbReference type="Pfam" id="PF13560">
    <property type="entry name" value="HTH_31"/>
    <property type="match status" value="1"/>
</dbReference>
<organism evidence="2 3">
    <name type="scientific">Caballeronia ptereochthonis</name>
    <dbReference type="NCBI Taxonomy" id="1777144"/>
    <lineage>
        <taxon>Bacteria</taxon>
        <taxon>Pseudomonadati</taxon>
        <taxon>Pseudomonadota</taxon>
        <taxon>Betaproteobacteria</taxon>
        <taxon>Burkholderiales</taxon>
        <taxon>Burkholderiaceae</taxon>
        <taxon>Caballeronia</taxon>
    </lineage>
</organism>
<keyword evidence="3" id="KW-1185">Reference proteome</keyword>
<accession>A0A158CXL9</accession>
<dbReference type="InterPro" id="IPR001387">
    <property type="entry name" value="Cro/C1-type_HTH"/>
</dbReference>
<dbReference type="AlphaFoldDB" id="A0A158CXL9"/>
<dbReference type="CDD" id="cd00093">
    <property type="entry name" value="HTH_XRE"/>
    <property type="match status" value="1"/>
</dbReference>
<evidence type="ECO:0000313" key="2">
    <source>
        <dbReference type="EMBL" id="SAK87029.1"/>
    </source>
</evidence>
<feature type="domain" description="HTH cro/C1-type" evidence="1">
    <location>
        <begin position="36"/>
        <end position="91"/>
    </location>
</feature>
<protein>
    <submittedName>
        <fullName evidence="2">Helix-turn-helix domain-containing protein</fullName>
    </submittedName>
</protein>
<proteinExistence type="predicted"/>
<dbReference type="STRING" id="1777144.AWB83_04775"/>
<evidence type="ECO:0000259" key="1">
    <source>
        <dbReference type="PROSITE" id="PS50943"/>
    </source>
</evidence>
<dbReference type="Proteomes" id="UP000054978">
    <property type="component" value="Unassembled WGS sequence"/>
</dbReference>
<name>A0A158CXL9_9BURK</name>
<comment type="caution">
    <text evidence="2">The sequence shown here is derived from an EMBL/GenBank/DDBJ whole genome shotgun (WGS) entry which is preliminary data.</text>
</comment>
<dbReference type="GO" id="GO:0003677">
    <property type="term" value="F:DNA binding"/>
    <property type="evidence" value="ECO:0007669"/>
    <property type="project" value="InterPro"/>
</dbReference>
<gene>
    <name evidence="2" type="ORF">AWB83_04775</name>
</gene>
<sequence length="126" mass="13955">MDNRRTLRALAIIGSIARIFIVEIDIRNAHDIGVAVRAARKAQRLRQDDAAGSIGVSESFLGKVEKGAESVHWGKLFQVLEGLGVRVTVDVPDEAGELFAGEEIKRYARVERGEKRRRAREGTDES</sequence>
<dbReference type="RefSeq" id="WP_208636801.1">
    <property type="nucleotide sequence ID" value="NZ_FCOB02000024.1"/>
</dbReference>
<reference evidence="2" key="1">
    <citation type="submission" date="2016-01" db="EMBL/GenBank/DDBJ databases">
        <authorList>
            <person name="Peeters C."/>
        </authorList>
    </citation>
    <scope>NUCLEOTIDE SEQUENCE [LARGE SCALE GENOMIC DNA]</scope>
    <source>
        <strain evidence="2">LMG 29326</strain>
    </source>
</reference>
<dbReference type="SMART" id="SM00530">
    <property type="entry name" value="HTH_XRE"/>
    <property type="match status" value="1"/>
</dbReference>
<dbReference type="InterPro" id="IPR010982">
    <property type="entry name" value="Lambda_DNA-bd_dom_sf"/>
</dbReference>
<dbReference type="EMBL" id="FCOB02000024">
    <property type="protein sequence ID" value="SAK87029.1"/>
    <property type="molecule type" value="Genomic_DNA"/>
</dbReference>
<dbReference type="Gene3D" id="1.10.260.40">
    <property type="entry name" value="lambda repressor-like DNA-binding domains"/>
    <property type="match status" value="1"/>
</dbReference>
<evidence type="ECO:0000313" key="3">
    <source>
        <dbReference type="Proteomes" id="UP000054978"/>
    </source>
</evidence>
<dbReference type="PROSITE" id="PS50943">
    <property type="entry name" value="HTH_CROC1"/>
    <property type="match status" value="1"/>
</dbReference>
<dbReference type="SUPFAM" id="SSF47413">
    <property type="entry name" value="lambda repressor-like DNA-binding domains"/>
    <property type="match status" value="1"/>
</dbReference>